<gene>
    <name evidence="7" type="ORF">HII30_02345</name>
</gene>
<dbReference type="GO" id="GO:0030599">
    <property type="term" value="F:pectinesterase activity"/>
    <property type="evidence" value="ECO:0007669"/>
    <property type="project" value="UniProtKB-UniRule"/>
</dbReference>
<dbReference type="UniPathway" id="UPA00545">
    <property type="reaction ID" value="UER00823"/>
</dbReference>
<dbReference type="SUPFAM" id="SSF51126">
    <property type="entry name" value="Pectin lyase-like"/>
    <property type="match status" value="1"/>
</dbReference>
<comment type="catalytic activity">
    <reaction evidence="5">
        <text>[(1-&gt;4)-alpha-D-galacturonosyl methyl ester](n) + n H2O = [(1-&gt;4)-alpha-D-galacturonosyl](n) + n methanol + n H(+)</text>
        <dbReference type="Rhea" id="RHEA:22380"/>
        <dbReference type="Rhea" id="RHEA-COMP:14570"/>
        <dbReference type="Rhea" id="RHEA-COMP:14573"/>
        <dbReference type="ChEBI" id="CHEBI:15377"/>
        <dbReference type="ChEBI" id="CHEBI:15378"/>
        <dbReference type="ChEBI" id="CHEBI:17790"/>
        <dbReference type="ChEBI" id="CHEBI:140522"/>
        <dbReference type="ChEBI" id="CHEBI:140523"/>
        <dbReference type="EC" id="3.1.1.11"/>
    </reaction>
</comment>
<sequence length="309" mass="33923">MKITVDLSGQGDFTTVQSAIDSIPDTCDTTVLIEIKKGVYREKISIPSSKPSIRLVGEGTDETVLVYSDNAHTLGDDGEPLGTFRSGSFYVYADDFSAEQLTIRNDSGPRTGQAVAAFIDADRISFQHVRFEGDQDTLYAAGGRHYFAECHIEGDVDFIFGPATAVFDRCTIHCKRTGGYLTAANTPEDEPFGYVFMDCTISGDPGVENVYLGRPWRAFANVVFLRSEMDQSVHPVGWHNWNQPEREETSRYAEFGSRGPGGDTSARVSWSRQLSEAEAEQYTIETVLGGTDGWHPLYANGAPVKAAKD</sequence>
<feature type="domain" description="Pectinesterase catalytic" evidence="6">
    <location>
        <begin position="3"/>
        <end position="290"/>
    </location>
</feature>
<proteinExistence type="inferred from homology"/>
<name>A0A848M124_PAELE</name>
<evidence type="ECO:0000256" key="1">
    <source>
        <dbReference type="ARBA" id="ARBA00008891"/>
    </source>
</evidence>
<comment type="pathway">
    <text evidence="5">Glycan metabolism; pectin degradation; 2-dehydro-3-deoxy-D-gluconate from pectin: step 1/5.</text>
</comment>
<protein>
    <recommendedName>
        <fullName evidence="5">Pectinesterase</fullName>
        <ecNumber evidence="5">3.1.1.11</ecNumber>
    </recommendedName>
</protein>
<keyword evidence="3 5" id="KW-0063">Aspartyl esterase</keyword>
<evidence type="ECO:0000313" key="8">
    <source>
        <dbReference type="Proteomes" id="UP000565468"/>
    </source>
</evidence>
<dbReference type="InterPro" id="IPR012334">
    <property type="entry name" value="Pectin_lyas_fold"/>
</dbReference>
<dbReference type="GO" id="GO:0045490">
    <property type="term" value="P:pectin catabolic process"/>
    <property type="evidence" value="ECO:0007669"/>
    <property type="project" value="UniProtKB-UniRule"/>
</dbReference>
<comment type="caution">
    <text evidence="7">The sequence shown here is derived from an EMBL/GenBank/DDBJ whole genome shotgun (WGS) entry which is preliminary data.</text>
</comment>
<comment type="similarity">
    <text evidence="1">Belongs to the pectinesterase family.</text>
</comment>
<dbReference type="PANTHER" id="PTHR31321">
    <property type="entry name" value="ACYL-COA THIOESTER HYDROLASE YBHC-RELATED"/>
    <property type="match status" value="1"/>
</dbReference>
<dbReference type="InterPro" id="IPR033131">
    <property type="entry name" value="Pectinesterase_Asp_AS"/>
</dbReference>
<dbReference type="InterPro" id="IPR000070">
    <property type="entry name" value="Pectinesterase_cat"/>
</dbReference>
<evidence type="ECO:0000256" key="4">
    <source>
        <dbReference type="PROSITE-ProRule" id="PRU10040"/>
    </source>
</evidence>
<evidence type="ECO:0000256" key="5">
    <source>
        <dbReference type="RuleBase" id="RU000589"/>
    </source>
</evidence>
<keyword evidence="2 5" id="KW-0378">Hydrolase</keyword>
<reference evidence="7 8" key="1">
    <citation type="submission" date="2020-04" db="EMBL/GenBank/DDBJ databases">
        <title>Paenibacillus algicola sp. nov., a novel marine bacterium producing alginate lyase.</title>
        <authorList>
            <person name="Huang H."/>
        </authorList>
    </citation>
    <scope>NUCLEOTIDE SEQUENCE [LARGE SCALE GENOMIC DNA]</scope>
    <source>
        <strain evidence="7 8">L7-75</strain>
    </source>
</reference>
<dbReference type="Gene3D" id="2.160.20.10">
    <property type="entry name" value="Single-stranded right-handed beta-helix, Pectin lyase-like"/>
    <property type="match status" value="1"/>
</dbReference>
<evidence type="ECO:0000256" key="3">
    <source>
        <dbReference type="ARBA" id="ARBA00023085"/>
    </source>
</evidence>
<dbReference type="EMBL" id="JABBPN010000002">
    <property type="protein sequence ID" value="NMO94628.1"/>
    <property type="molecule type" value="Genomic_DNA"/>
</dbReference>
<dbReference type="Pfam" id="PF01095">
    <property type="entry name" value="Pectinesterase"/>
    <property type="match status" value="1"/>
</dbReference>
<keyword evidence="8" id="KW-1185">Reference proteome</keyword>
<dbReference type="GO" id="GO:0042545">
    <property type="term" value="P:cell wall modification"/>
    <property type="evidence" value="ECO:0007669"/>
    <property type="project" value="UniProtKB-UniRule"/>
</dbReference>
<dbReference type="EC" id="3.1.1.11" evidence="5"/>
<dbReference type="PROSITE" id="PS00503">
    <property type="entry name" value="PECTINESTERASE_2"/>
    <property type="match status" value="1"/>
</dbReference>
<dbReference type="GO" id="GO:0009279">
    <property type="term" value="C:cell outer membrane"/>
    <property type="evidence" value="ECO:0007669"/>
    <property type="project" value="TreeGrafter"/>
</dbReference>
<evidence type="ECO:0000313" key="7">
    <source>
        <dbReference type="EMBL" id="NMO94628.1"/>
    </source>
</evidence>
<organism evidence="7 8">
    <name type="scientific">Paenibacillus lemnae</name>
    <dbReference type="NCBI Taxonomy" id="1330551"/>
    <lineage>
        <taxon>Bacteria</taxon>
        <taxon>Bacillati</taxon>
        <taxon>Bacillota</taxon>
        <taxon>Bacilli</taxon>
        <taxon>Bacillales</taxon>
        <taxon>Paenibacillaceae</taxon>
        <taxon>Paenibacillus</taxon>
    </lineage>
</organism>
<accession>A0A848M124</accession>
<feature type="active site" evidence="4">
    <location>
        <position position="157"/>
    </location>
</feature>
<evidence type="ECO:0000256" key="2">
    <source>
        <dbReference type="ARBA" id="ARBA00022801"/>
    </source>
</evidence>
<evidence type="ECO:0000259" key="6">
    <source>
        <dbReference type="Pfam" id="PF01095"/>
    </source>
</evidence>
<dbReference type="RefSeq" id="WP_169503334.1">
    <property type="nucleotide sequence ID" value="NZ_JABBPN010000002.1"/>
</dbReference>
<dbReference type="PANTHER" id="PTHR31321:SF57">
    <property type="entry name" value="PECTINESTERASE 53-RELATED"/>
    <property type="match status" value="1"/>
</dbReference>
<dbReference type="AlphaFoldDB" id="A0A848M124"/>
<dbReference type="InterPro" id="IPR011050">
    <property type="entry name" value="Pectin_lyase_fold/virulence"/>
</dbReference>
<dbReference type="Proteomes" id="UP000565468">
    <property type="component" value="Unassembled WGS sequence"/>
</dbReference>